<protein>
    <submittedName>
        <fullName evidence="1">Uncharacterized protein</fullName>
    </submittedName>
</protein>
<gene>
    <name evidence="1" type="ORF">KDH_03170</name>
</gene>
<evidence type="ECO:0000313" key="2">
    <source>
        <dbReference type="Proteomes" id="UP001344906"/>
    </source>
</evidence>
<comment type="caution">
    <text evidence="1">The sequence shown here is derived from an EMBL/GenBank/DDBJ whole genome shotgun (WGS) entry which is preliminary data.</text>
</comment>
<proteinExistence type="predicted"/>
<keyword evidence="2" id="KW-1185">Reference proteome</keyword>
<name>A0ABQ6FHE4_9CHLR</name>
<accession>A0ABQ6FHE4</accession>
<evidence type="ECO:0000313" key="1">
    <source>
        <dbReference type="EMBL" id="GLV53463.1"/>
    </source>
</evidence>
<dbReference type="Proteomes" id="UP001344906">
    <property type="component" value="Unassembled WGS sequence"/>
</dbReference>
<organism evidence="1 2">
    <name type="scientific">Dictyobacter halimunensis</name>
    <dbReference type="NCBI Taxonomy" id="3026934"/>
    <lineage>
        <taxon>Bacteria</taxon>
        <taxon>Bacillati</taxon>
        <taxon>Chloroflexota</taxon>
        <taxon>Ktedonobacteria</taxon>
        <taxon>Ktedonobacterales</taxon>
        <taxon>Dictyobacteraceae</taxon>
        <taxon>Dictyobacter</taxon>
    </lineage>
</organism>
<reference evidence="1 2" key="1">
    <citation type="submission" date="2023-02" db="EMBL/GenBank/DDBJ databases">
        <title>Dictyobacter halimunensis sp. nov., a new member of the class Ktedonobacteria from forest soil in a geothermal area.</title>
        <authorList>
            <person name="Rachmania M.K."/>
            <person name="Ningsih F."/>
            <person name="Sakai Y."/>
            <person name="Yabe S."/>
            <person name="Yokota A."/>
            <person name="Sjamsuridzal W."/>
        </authorList>
    </citation>
    <scope>NUCLEOTIDE SEQUENCE [LARGE SCALE GENOMIC DNA]</scope>
    <source>
        <strain evidence="1 2">S3.2.2.5</strain>
    </source>
</reference>
<sequence length="64" mass="7173">MAMGREIWLDMEVNIVPFLYIRLPLTDIGSSNWGATTLSLGNLVKILQSMAYLMMRSALVIAIE</sequence>
<dbReference type="EMBL" id="BSRI01000001">
    <property type="protein sequence ID" value="GLV53463.1"/>
    <property type="molecule type" value="Genomic_DNA"/>
</dbReference>